<protein>
    <recommendedName>
        <fullName evidence="1">DUF7869 domain-containing protein</fullName>
    </recommendedName>
</protein>
<name>A0AAD9V870_ACRCE</name>
<dbReference type="PANTHER" id="PTHR33153">
    <property type="entry name" value="MYND-TYPE DOMAIN-CONTAINING PROTEIN"/>
    <property type="match status" value="1"/>
</dbReference>
<comment type="caution">
    <text evidence="2">The sequence shown here is derived from an EMBL/GenBank/DDBJ whole genome shotgun (WGS) entry which is preliminary data.</text>
</comment>
<dbReference type="AlphaFoldDB" id="A0AAD9V870"/>
<feature type="domain" description="DUF7869" evidence="1">
    <location>
        <begin position="239"/>
        <end position="310"/>
    </location>
</feature>
<dbReference type="InterPro" id="IPR057191">
    <property type="entry name" value="DUF7869"/>
</dbReference>
<dbReference type="PANTHER" id="PTHR33153:SF3">
    <property type="entry name" value="TRAFFICKING PROTEIN PARTICLE COMPLEX SUBUNIT 11 DOMAIN-CONTAINING PROTEIN"/>
    <property type="match status" value="1"/>
</dbReference>
<proteinExistence type="predicted"/>
<evidence type="ECO:0000313" key="3">
    <source>
        <dbReference type="Proteomes" id="UP001249851"/>
    </source>
</evidence>
<evidence type="ECO:0000313" key="2">
    <source>
        <dbReference type="EMBL" id="KAK2564886.1"/>
    </source>
</evidence>
<accession>A0AAD9V870</accession>
<organism evidence="2 3">
    <name type="scientific">Acropora cervicornis</name>
    <name type="common">Staghorn coral</name>
    <dbReference type="NCBI Taxonomy" id="6130"/>
    <lineage>
        <taxon>Eukaryota</taxon>
        <taxon>Metazoa</taxon>
        <taxon>Cnidaria</taxon>
        <taxon>Anthozoa</taxon>
        <taxon>Hexacorallia</taxon>
        <taxon>Scleractinia</taxon>
        <taxon>Astrocoeniina</taxon>
        <taxon>Acroporidae</taxon>
        <taxon>Acropora</taxon>
    </lineage>
</organism>
<dbReference type="Proteomes" id="UP001249851">
    <property type="component" value="Unassembled WGS sequence"/>
</dbReference>
<evidence type="ECO:0000259" key="1">
    <source>
        <dbReference type="Pfam" id="PF25273"/>
    </source>
</evidence>
<sequence length="620" mass="71870">MLLLDVTVRRDEVVLWILNLNCCQKRCMRKLSFDDIRHAEVQFSERQQTGKRNLVLEFLHNHSQINDSGEYETEFFVRGKSVCREAWLLAHNMNKETFRRILNKFKDGVLVLEHGNKGKGTVMPKTAECISWLQFFVNSIGDHQPNKGCIHLPSCFGRIDIYKKMMEENTALNLPTVSLSHFYNIWEKHFTHVLIPKENRFTKCTDCTKYKQEKERTMDKARRAEIDGLLKLHLELVWKQGAKLEDLLQALSSCMSNPSPQPYQMAVVYDIRSWVEDYAEELHAHTVPKCFKFKCNDAGKAEMYYRNWSHEEWQGPVIILKSVPTGQPKLVTPSLAKLDVDALRRDIPRYQHNMPKEASDTWEKWLHQLDELTFVPASYCCPIEKLAKSARTEPAPPTSLIAPDLLELRERETQQTQEIYTGRYRNPRERRDRVEVTDNFLENLHAACFVAVFLENYDKMPVLGKVISVGETHFKIHYWKGSYGGKWSPQNIPRRRTEPWLEDLPKSCIVCCDFHLTEDNRLMPSTKTFLKNRDGHRISVALVEDDRRISAAPVRDGRRISVALAGDDCRISAAPVRDGHRISVAPVRDDRRISAAPVRDGRRISAALVVCSKYKNYQTN</sequence>
<keyword evidence="3" id="KW-1185">Reference proteome</keyword>
<reference evidence="2" key="2">
    <citation type="journal article" date="2023" name="Science">
        <title>Genomic signatures of disease resistance in endangered staghorn corals.</title>
        <authorList>
            <person name="Vollmer S.V."/>
            <person name="Selwyn J.D."/>
            <person name="Despard B.A."/>
            <person name="Roesel C.L."/>
        </authorList>
    </citation>
    <scope>NUCLEOTIDE SEQUENCE</scope>
    <source>
        <strain evidence="2">K2</strain>
    </source>
</reference>
<dbReference type="Pfam" id="PF25273">
    <property type="entry name" value="DUF7869"/>
    <property type="match status" value="1"/>
</dbReference>
<reference evidence="2" key="1">
    <citation type="journal article" date="2023" name="G3 (Bethesda)">
        <title>Whole genome assembly and annotation of the endangered Caribbean coral Acropora cervicornis.</title>
        <authorList>
            <person name="Selwyn J.D."/>
            <person name="Vollmer S.V."/>
        </authorList>
    </citation>
    <scope>NUCLEOTIDE SEQUENCE</scope>
    <source>
        <strain evidence="2">K2</strain>
    </source>
</reference>
<gene>
    <name evidence="2" type="ORF">P5673_011588</name>
</gene>
<dbReference type="EMBL" id="JARQWQ010000021">
    <property type="protein sequence ID" value="KAK2564886.1"/>
    <property type="molecule type" value="Genomic_DNA"/>
</dbReference>